<dbReference type="RefSeq" id="XP_002582388.1">
    <property type="nucleotide sequence ID" value="XM_002582342.1"/>
</dbReference>
<organism evidence="2 3">
    <name type="scientific">Uncinocarpus reesii (strain UAMH 1704)</name>
    <dbReference type="NCBI Taxonomy" id="336963"/>
    <lineage>
        <taxon>Eukaryota</taxon>
        <taxon>Fungi</taxon>
        <taxon>Dikarya</taxon>
        <taxon>Ascomycota</taxon>
        <taxon>Pezizomycotina</taxon>
        <taxon>Eurotiomycetes</taxon>
        <taxon>Eurotiomycetidae</taxon>
        <taxon>Onygenales</taxon>
        <taxon>Onygenaceae</taxon>
        <taxon>Uncinocarpus</taxon>
    </lineage>
</organism>
<feature type="region of interest" description="Disordered" evidence="1">
    <location>
        <begin position="100"/>
        <end position="134"/>
    </location>
</feature>
<feature type="region of interest" description="Disordered" evidence="1">
    <location>
        <begin position="264"/>
        <end position="291"/>
    </location>
</feature>
<reference evidence="3" key="1">
    <citation type="journal article" date="2009" name="Genome Res.">
        <title>Comparative genomic analyses of the human fungal pathogens Coccidioides and their relatives.</title>
        <authorList>
            <person name="Sharpton T.J."/>
            <person name="Stajich J.E."/>
            <person name="Rounsley S.D."/>
            <person name="Gardner M.J."/>
            <person name="Wortman J.R."/>
            <person name="Jordar V.S."/>
            <person name="Maiti R."/>
            <person name="Kodira C.D."/>
            <person name="Neafsey D.E."/>
            <person name="Zeng Q."/>
            <person name="Hung C.-Y."/>
            <person name="McMahan C."/>
            <person name="Muszewska A."/>
            <person name="Grynberg M."/>
            <person name="Mandel M.A."/>
            <person name="Kellner E.M."/>
            <person name="Barker B.M."/>
            <person name="Galgiani J.N."/>
            <person name="Orbach M.J."/>
            <person name="Kirkland T.N."/>
            <person name="Cole G.T."/>
            <person name="Henn M.R."/>
            <person name="Birren B.W."/>
            <person name="Taylor J.W."/>
        </authorList>
    </citation>
    <scope>NUCLEOTIDE SEQUENCE [LARGE SCALE GENOMIC DNA]</scope>
    <source>
        <strain evidence="3">UAMH 1704</strain>
    </source>
</reference>
<dbReference type="InParanoid" id="C4JYB0"/>
<dbReference type="GeneID" id="8440656"/>
<protein>
    <submittedName>
        <fullName evidence="2">Uncharacterized protein</fullName>
    </submittedName>
</protein>
<accession>C4JYB0</accession>
<evidence type="ECO:0000313" key="3">
    <source>
        <dbReference type="Proteomes" id="UP000002058"/>
    </source>
</evidence>
<keyword evidence="3" id="KW-1185">Reference proteome</keyword>
<dbReference type="EMBL" id="CH476619">
    <property type="protein sequence ID" value="EEP82296.1"/>
    <property type="molecule type" value="Genomic_DNA"/>
</dbReference>
<feature type="compositionally biased region" description="Basic and acidic residues" evidence="1">
    <location>
        <begin position="100"/>
        <end position="110"/>
    </location>
</feature>
<dbReference type="Proteomes" id="UP000002058">
    <property type="component" value="Unassembled WGS sequence"/>
</dbReference>
<proteinExistence type="predicted"/>
<evidence type="ECO:0000313" key="2">
    <source>
        <dbReference type="EMBL" id="EEP82296.1"/>
    </source>
</evidence>
<gene>
    <name evidence="2" type="ORF">UREG_07161</name>
</gene>
<dbReference type="KEGG" id="ure:UREG_07161"/>
<sequence>MQEFVTTNHLANPIPCSSRTSNLPWTTIVREDSPIDRANIQNRNQKVREIRKPGANGFHEPAEGFVTLPPWGRMMQSVRNIAAQYARCMQKRLCMQDERHSLELSSDQKKSPSGPKGVSLVERRDSRRWTHNTTTEMEKVSGDGIKMFYVGGVLRTLIVALLIGPYGVHAALMPSIDGCARVSNVESWFGRRRDRDQLPPHMETHVHDVSQLGQGLSRLLVVNIGRNATQPAPRVGHTGRDRVVFREPDPKFISTWLRRGQAKPRSVRWDVGNGKSSRPTHGAPASKQDITLHKSNFIPNRWEAFWKTTREQLYRNLMSSLLSKSGV</sequence>
<dbReference type="AlphaFoldDB" id="C4JYB0"/>
<evidence type="ECO:0000256" key="1">
    <source>
        <dbReference type="SAM" id="MobiDB-lite"/>
    </source>
</evidence>
<dbReference type="HOGENOM" id="CLU_850454_0_0_1"/>
<dbReference type="VEuPathDB" id="FungiDB:UREG_07161"/>
<name>C4JYB0_UNCRE</name>